<dbReference type="Pfam" id="PF05922">
    <property type="entry name" value="Inhibitor_I9"/>
    <property type="match status" value="1"/>
</dbReference>
<dbReference type="Gene3D" id="3.40.50.200">
    <property type="entry name" value="Peptidase S8/S53 domain"/>
    <property type="match status" value="1"/>
</dbReference>
<dbReference type="Gene3D" id="2.60.40.2310">
    <property type="match status" value="1"/>
</dbReference>
<evidence type="ECO:0000259" key="9">
    <source>
        <dbReference type="Pfam" id="PF05922"/>
    </source>
</evidence>
<feature type="active site" description="Charge relay system" evidence="6 7">
    <location>
        <position position="180"/>
    </location>
</feature>
<dbReference type="InterPro" id="IPR045051">
    <property type="entry name" value="SBT"/>
</dbReference>
<evidence type="ECO:0000256" key="2">
    <source>
        <dbReference type="ARBA" id="ARBA00022670"/>
    </source>
</evidence>
<evidence type="ECO:0000259" key="8">
    <source>
        <dbReference type="Pfam" id="PF00082"/>
    </source>
</evidence>
<feature type="active site" description="Charge relay system" evidence="6 7">
    <location>
        <position position="500"/>
    </location>
</feature>
<dbReference type="PANTHER" id="PTHR10795">
    <property type="entry name" value="PROPROTEIN CONVERTASE SUBTILISIN/KEXIN"/>
    <property type="match status" value="1"/>
</dbReference>
<dbReference type="InterPro" id="IPR022398">
    <property type="entry name" value="Peptidase_S8_His-AS"/>
</dbReference>
<keyword evidence="3" id="KW-0732">Signal</keyword>
<dbReference type="Gene3D" id="3.50.30.30">
    <property type="match status" value="1"/>
</dbReference>
<feature type="domain" description="Peptidase S8/S53" evidence="8">
    <location>
        <begin position="101"/>
        <end position="545"/>
    </location>
</feature>
<reference evidence="10" key="2">
    <citation type="journal article" date="2024" name="Plant">
        <title>Genomic evolution and insights into agronomic trait innovations of Sesamum species.</title>
        <authorList>
            <person name="Miao H."/>
            <person name="Wang L."/>
            <person name="Qu L."/>
            <person name="Liu H."/>
            <person name="Sun Y."/>
            <person name="Le M."/>
            <person name="Wang Q."/>
            <person name="Wei S."/>
            <person name="Zheng Y."/>
            <person name="Lin W."/>
            <person name="Duan Y."/>
            <person name="Cao H."/>
            <person name="Xiong S."/>
            <person name="Wang X."/>
            <person name="Wei L."/>
            <person name="Li C."/>
            <person name="Ma Q."/>
            <person name="Ju M."/>
            <person name="Zhao R."/>
            <person name="Li G."/>
            <person name="Mu C."/>
            <person name="Tian Q."/>
            <person name="Mei H."/>
            <person name="Zhang T."/>
            <person name="Gao T."/>
            <person name="Zhang H."/>
        </authorList>
    </citation>
    <scope>NUCLEOTIDE SEQUENCE</scope>
    <source>
        <strain evidence="10">3651</strain>
    </source>
</reference>
<evidence type="ECO:0000256" key="1">
    <source>
        <dbReference type="ARBA" id="ARBA00011073"/>
    </source>
</evidence>
<feature type="domain" description="Inhibitor I9" evidence="9">
    <location>
        <begin position="4"/>
        <end position="75"/>
    </location>
</feature>
<keyword evidence="2 7" id="KW-0645">Protease</keyword>
<dbReference type="Pfam" id="PF00082">
    <property type="entry name" value="Peptidase_S8"/>
    <property type="match status" value="1"/>
</dbReference>
<dbReference type="InterPro" id="IPR037045">
    <property type="entry name" value="S8pro/Inhibitor_I9_sf"/>
</dbReference>
<keyword evidence="11" id="KW-1185">Reference proteome</keyword>
<evidence type="ECO:0000256" key="5">
    <source>
        <dbReference type="ARBA" id="ARBA00022825"/>
    </source>
</evidence>
<dbReference type="InterPro" id="IPR034197">
    <property type="entry name" value="Peptidases_S8_3"/>
</dbReference>
<dbReference type="PROSITE" id="PS00138">
    <property type="entry name" value="SUBTILASE_SER"/>
    <property type="match status" value="1"/>
</dbReference>
<gene>
    <name evidence="10" type="ORF">Salat_1195200</name>
</gene>
<dbReference type="PRINTS" id="PR00723">
    <property type="entry name" value="SUBTILISIN"/>
</dbReference>
<accession>A0AAE1YF96</accession>
<dbReference type="CDD" id="cd02120">
    <property type="entry name" value="PA_subtilisin_like"/>
    <property type="match status" value="1"/>
</dbReference>
<dbReference type="SUPFAM" id="SSF52743">
    <property type="entry name" value="Subtilisin-like"/>
    <property type="match status" value="1"/>
</dbReference>
<dbReference type="InterPro" id="IPR000209">
    <property type="entry name" value="Peptidase_S8/S53_dom"/>
</dbReference>
<comment type="similarity">
    <text evidence="1 7">Belongs to the peptidase S8 family.</text>
</comment>
<dbReference type="CDD" id="cd04852">
    <property type="entry name" value="Peptidases_S8_3"/>
    <property type="match status" value="1"/>
</dbReference>
<evidence type="ECO:0000313" key="11">
    <source>
        <dbReference type="Proteomes" id="UP001293254"/>
    </source>
</evidence>
<protein>
    <submittedName>
        <fullName evidence="10">Subtilisin-like protease SBT3</fullName>
    </submittedName>
</protein>
<evidence type="ECO:0000256" key="3">
    <source>
        <dbReference type="ARBA" id="ARBA00022729"/>
    </source>
</evidence>
<evidence type="ECO:0000256" key="4">
    <source>
        <dbReference type="ARBA" id="ARBA00022801"/>
    </source>
</evidence>
<dbReference type="Gene3D" id="3.30.70.80">
    <property type="entry name" value="Peptidase S8 propeptide/proteinase inhibitor I9"/>
    <property type="match status" value="1"/>
</dbReference>
<evidence type="ECO:0000256" key="6">
    <source>
        <dbReference type="PIRSR" id="PIRSR615500-1"/>
    </source>
</evidence>
<sequence length="634" mass="67596">MDPEALPKPFSSPQTYFSSLLMSVSDVANAKTSEPIYTFTNAIHGFSARLSPSELERMKKAPGYLSAVKDSQHHLLTTHSSSFLGLSSMSGAWPASDFGCDVIIGVVDSGIWPESKSFSDDGMTEIPRRWKGGCYGGTNFNASLCNKKLVGVRFFNKGLKAASPKSNVKFMDSARDILGHGTHVSSTAAGNFVLDISYFGYASGTAKGMAPRSRLAIYKVVFSKEEGIYSSDLIAAIDTAISDGVDILSLSIASSGLLYEDPISIASFAATSKGVLVSQAVGNSGPSLNTISSGAPWVLLVGAGTIDREFTGTIKLGNGVFITGSSFYTLNPIPPHLPIVYTHACGSQEQHKAVGKIVLCQVVPDQLEDFALVLAEAFEGTGVAGAVIILNQSDLPNDEIGLPAIFVRSANGKVILDYINSTQEPTTTLMFQETYHGRKSAPKLALYSSRGPSQSYPLILKPDVIAPGDSILASWQEETPVSPIITGNKISSFSVESGTSMAAPHAAGVAALLKGAHPEWSPAAIRSAMMTTADVLDNVFNPIQEWGYNQAATPLGMGAGHINPNKALDPGLIYDVDRDDYVNFLCDLNLTEKHIRAIVRSPYRCSNPSSDLNYPSIIAYFNGNGTKTVQFHRH</sequence>
<name>A0AAE1YF96_9LAMI</name>
<dbReference type="InterPro" id="IPR023828">
    <property type="entry name" value="Peptidase_S8_Ser-AS"/>
</dbReference>
<dbReference type="InterPro" id="IPR015500">
    <property type="entry name" value="Peptidase_S8_subtilisin-rel"/>
</dbReference>
<reference evidence="10" key="1">
    <citation type="submission" date="2020-06" db="EMBL/GenBank/DDBJ databases">
        <authorList>
            <person name="Li T."/>
            <person name="Hu X."/>
            <person name="Zhang T."/>
            <person name="Song X."/>
            <person name="Zhang H."/>
            <person name="Dai N."/>
            <person name="Sheng W."/>
            <person name="Hou X."/>
            <person name="Wei L."/>
        </authorList>
    </citation>
    <scope>NUCLEOTIDE SEQUENCE</scope>
    <source>
        <strain evidence="10">3651</strain>
        <tissue evidence="10">Leaf</tissue>
    </source>
</reference>
<dbReference type="FunFam" id="3.40.50.200:FF:000006">
    <property type="entry name" value="Subtilisin-like protease SBT1.5"/>
    <property type="match status" value="1"/>
</dbReference>
<organism evidence="10 11">
    <name type="scientific">Sesamum alatum</name>
    <dbReference type="NCBI Taxonomy" id="300844"/>
    <lineage>
        <taxon>Eukaryota</taxon>
        <taxon>Viridiplantae</taxon>
        <taxon>Streptophyta</taxon>
        <taxon>Embryophyta</taxon>
        <taxon>Tracheophyta</taxon>
        <taxon>Spermatophyta</taxon>
        <taxon>Magnoliopsida</taxon>
        <taxon>eudicotyledons</taxon>
        <taxon>Gunneridae</taxon>
        <taxon>Pentapetalae</taxon>
        <taxon>asterids</taxon>
        <taxon>lamiids</taxon>
        <taxon>Lamiales</taxon>
        <taxon>Pedaliaceae</taxon>
        <taxon>Sesamum</taxon>
    </lineage>
</organism>
<dbReference type="PROSITE" id="PS51892">
    <property type="entry name" value="SUBTILASE"/>
    <property type="match status" value="1"/>
</dbReference>
<dbReference type="GO" id="GO:0006508">
    <property type="term" value="P:proteolysis"/>
    <property type="evidence" value="ECO:0007669"/>
    <property type="project" value="UniProtKB-KW"/>
</dbReference>
<keyword evidence="4 7" id="KW-0378">Hydrolase</keyword>
<dbReference type="AlphaFoldDB" id="A0AAE1YF96"/>
<dbReference type="GO" id="GO:0004252">
    <property type="term" value="F:serine-type endopeptidase activity"/>
    <property type="evidence" value="ECO:0007669"/>
    <property type="project" value="UniProtKB-UniRule"/>
</dbReference>
<comment type="caution">
    <text evidence="10">The sequence shown here is derived from an EMBL/GenBank/DDBJ whole genome shotgun (WGS) entry which is preliminary data.</text>
</comment>
<keyword evidence="5 7" id="KW-0720">Serine protease</keyword>
<dbReference type="Proteomes" id="UP001293254">
    <property type="component" value="Unassembled WGS sequence"/>
</dbReference>
<dbReference type="EMBL" id="JACGWO010000004">
    <property type="protein sequence ID" value="KAK4428952.1"/>
    <property type="molecule type" value="Genomic_DNA"/>
</dbReference>
<proteinExistence type="inferred from homology"/>
<evidence type="ECO:0000313" key="10">
    <source>
        <dbReference type="EMBL" id="KAK4428952.1"/>
    </source>
</evidence>
<dbReference type="InterPro" id="IPR010259">
    <property type="entry name" value="S8pro/Inhibitor_I9"/>
</dbReference>
<feature type="active site" description="Charge relay system" evidence="6 7">
    <location>
        <position position="108"/>
    </location>
</feature>
<evidence type="ECO:0000256" key="7">
    <source>
        <dbReference type="PROSITE-ProRule" id="PRU01240"/>
    </source>
</evidence>
<dbReference type="PROSITE" id="PS00137">
    <property type="entry name" value="SUBTILASE_HIS"/>
    <property type="match status" value="1"/>
</dbReference>
<dbReference type="InterPro" id="IPR036852">
    <property type="entry name" value="Peptidase_S8/S53_dom_sf"/>
</dbReference>